<dbReference type="GO" id="GO:0000775">
    <property type="term" value="C:chromosome, centromeric region"/>
    <property type="evidence" value="ECO:0007669"/>
    <property type="project" value="InterPro"/>
</dbReference>
<feature type="compositionally biased region" description="Low complexity" evidence="4">
    <location>
        <begin position="219"/>
        <end position="232"/>
    </location>
</feature>
<accession>A0A8J9VHP8</accession>
<dbReference type="Pfam" id="PF07557">
    <property type="entry name" value="Shugoshin_C"/>
    <property type="match status" value="1"/>
</dbReference>
<evidence type="ECO:0000256" key="1">
    <source>
        <dbReference type="ARBA" id="ARBA00010845"/>
    </source>
</evidence>
<evidence type="ECO:0000256" key="4">
    <source>
        <dbReference type="SAM" id="MobiDB-lite"/>
    </source>
</evidence>
<evidence type="ECO:0000256" key="2">
    <source>
        <dbReference type="ARBA" id="ARBA00022829"/>
    </source>
</evidence>
<feature type="compositionally biased region" description="Basic and acidic residues" evidence="4">
    <location>
        <begin position="884"/>
        <end position="906"/>
    </location>
</feature>
<feature type="compositionally biased region" description="Basic residues" evidence="4">
    <location>
        <begin position="816"/>
        <end position="828"/>
    </location>
</feature>
<evidence type="ECO:0000259" key="5">
    <source>
        <dbReference type="Pfam" id="PF07557"/>
    </source>
</evidence>
<evidence type="ECO:0000256" key="3">
    <source>
        <dbReference type="SAM" id="Coils"/>
    </source>
</evidence>
<feature type="domain" description="Shugoshin C-terminal" evidence="5">
    <location>
        <begin position="1077"/>
        <end position="1098"/>
    </location>
</feature>
<feature type="compositionally biased region" description="Basic residues" evidence="4">
    <location>
        <begin position="1114"/>
        <end position="1126"/>
    </location>
</feature>
<protein>
    <submittedName>
        <fullName evidence="6">Hypp5472 protein</fullName>
    </submittedName>
</protein>
<dbReference type="Proteomes" id="UP000838412">
    <property type="component" value="Chromosome 10"/>
</dbReference>
<keyword evidence="3" id="KW-0175">Coiled coil</keyword>
<feature type="compositionally biased region" description="Basic and acidic residues" evidence="4">
    <location>
        <begin position="766"/>
        <end position="775"/>
    </location>
</feature>
<feature type="compositionally biased region" description="Basic and acidic residues" evidence="4">
    <location>
        <begin position="584"/>
        <end position="616"/>
    </location>
</feature>
<keyword evidence="2" id="KW-0159">Chromosome partition</keyword>
<sequence>MASVGRNRRKDSGILTKKNTQEKGKTTGRMASTIMETDDKSSDSEEEEQEKEVGRVTRGKLNKSCNKMAELKNKMKKKIKEKKIEISDPRSRIYSGNSSFVRKKLSSLKTNNRELASTLAASRHGVRKLQNQNLGLQRENHALAERVITLQGRVRELQAALRHKKDNEQEYKRKMLNVQSVLQKVSTSLLGTVEHIGSAMEVCHPALRDSGWRISSLSAGVSASDDSDGSLAPQPRLSVLGPGPARVPLPAGKRQSVAPPGNRASTRLSVSVPPPPPSTEHQESSVRQATPRDSIADLESAPILFTDEAMETDKQGTADIVEPDNPASVDADMPNKPDDSSSQGARKQVHKKADKRATFTQPKNTSRPPAVPVTEDRRNSMLDMPPPVKVPSKSSSSGQNRRGTYTVPSLVPVSVVVNKLPCDARRGTYTVSATVEAPPEVPEKRASLMDLVAEHKRKSRDITEQESCLSNEPTTKSHASAVDPPAETEMTDDTYTEQDMDLTVVPATVISTEETAQVDKAMEDASQETNTGRPTDKDAKKSVVPKKGKTSQKDLNQSGCKPVRRVKKKKASKLPTFVKSTKTTAERREEVGKDRDEIVEEERKTQEVPFQERSEGFSEDAAVATSSQESEAELEEFDVADTTDPKPVWALQQGQQVIPENSLPRRVSSLADDSDDNFVNKRGKKATRRIVSTDSESEIDRDMIAGLESSENESRPVFAMKKKKQKGVTERNVKVSTKMTKKGLVVQSTSTKTSAKDVEDTTAARGQEKRGRESDSVFDLSSGDMFSEPSPLTLKPVVSREHASQDKDHEQSTRVGKPKKQGKSKNKRGAGSANKKKQDVLVTESESSDEEDEEENFTRRGKTPKNRKDIPMIPETPAGSLQEDDVRQQHVPGRRDTNRQSDEGHIARPRRRATTAVKYFTSDSESEDDCWQGRKSRQPRSTRRSSNYSLSEEEENTGTQMPLRRTPQRLLQSAERGPLSARQGRVYRDSSDTDATTPHVEKTSSKRRAFQDVGNTPQGHSDTAGTKTKVTPQTGPKNQKKRPFSSVGSCDEAPDVEQSHAVQNENAEDQSAGGAKRARRSRQQVSYKEPTLNSKLRRGDPMTIKFGDWSPQHQKNKHKTGKKLIK</sequence>
<feature type="compositionally biased region" description="Basic and acidic residues" evidence="4">
    <location>
        <begin position="798"/>
        <end position="812"/>
    </location>
</feature>
<dbReference type="OrthoDB" id="5990092at2759"/>
<dbReference type="AlphaFoldDB" id="A0A8J9VHP8"/>
<feature type="compositionally biased region" description="Basic residues" evidence="4">
    <location>
        <begin position="562"/>
        <end position="572"/>
    </location>
</feature>
<feature type="compositionally biased region" description="Polar residues" evidence="4">
    <location>
        <begin position="1013"/>
        <end position="1037"/>
    </location>
</feature>
<feature type="coiled-coil region" evidence="3">
    <location>
        <begin position="126"/>
        <end position="174"/>
    </location>
</feature>
<proteinExistence type="inferred from homology"/>
<feature type="region of interest" description="Disordered" evidence="4">
    <location>
        <begin position="318"/>
        <end position="405"/>
    </location>
</feature>
<feature type="region of interest" description="Disordered" evidence="4">
    <location>
        <begin position="660"/>
        <end position="1126"/>
    </location>
</feature>
<organism evidence="6 7">
    <name type="scientific">Branchiostoma lanceolatum</name>
    <name type="common">Common lancelet</name>
    <name type="synonym">Amphioxus lanceolatum</name>
    <dbReference type="NCBI Taxonomy" id="7740"/>
    <lineage>
        <taxon>Eukaryota</taxon>
        <taxon>Metazoa</taxon>
        <taxon>Chordata</taxon>
        <taxon>Cephalochordata</taxon>
        <taxon>Leptocardii</taxon>
        <taxon>Amphioxiformes</taxon>
        <taxon>Branchiostomatidae</taxon>
        <taxon>Branchiostoma</taxon>
    </lineage>
</organism>
<feature type="compositionally biased region" description="Polar residues" evidence="4">
    <location>
        <begin position="465"/>
        <end position="478"/>
    </location>
</feature>
<feature type="region of interest" description="Disordered" evidence="4">
    <location>
        <begin position="1"/>
        <end position="61"/>
    </location>
</feature>
<name>A0A8J9VHP8_BRALA</name>
<gene>
    <name evidence="6" type="primary">Hypp5472</name>
    <name evidence="6" type="ORF">BLAG_LOCUS2724</name>
</gene>
<feature type="compositionally biased region" description="Polar residues" evidence="4">
    <location>
        <begin position="358"/>
        <end position="367"/>
    </location>
</feature>
<dbReference type="EMBL" id="OV696695">
    <property type="protein sequence ID" value="CAH1237950.1"/>
    <property type="molecule type" value="Genomic_DNA"/>
</dbReference>
<dbReference type="GO" id="GO:0005634">
    <property type="term" value="C:nucleus"/>
    <property type="evidence" value="ECO:0007669"/>
    <property type="project" value="InterPro"/>
</dbReference>
<feature type="region of interest" description="Disordered" evidence="4">
    <location>
        <begin position="455"/>
        <end position="497"/>
    </location>
</feature>
<dbReference type="GO" id="GO:0045132">
    <property type="term" value="P:meiotic chromosome segregation"/>
    <property type="evidence" value="ECO:0007669"/>
    <property type="project" value="InterPro"/>
</dbReference>
<feature type="region of interest" description="Disordered" evidence="4">
    <location>
        <begin position="511"/>
        <end position="636"/>
    </location>
</feature>
<reference evidence="6" key="1">
    <citation type="submission" date="2022-01" db="EMBL/GenBank/DDBJ databases">
        <authorList>
            <person name="Braso-Vives M."/>
        </authorList>
    </citation>
    <scope>NUCLEOTIDE SEQUENCE</scope>
</reference>
<evidence type="ECO:0000313" key="6">
    <source>
        <dbReference type="EMBL" id="CAH1237950.1"/>
    </source>
</evidence>
<keyword evidence="7" id="KW-1185">Reference proteome</keyword>
<comment type="similarity">
    <text evidence="1">Belongs to the shugoshin family.</text>
</comment>
<dbReference type="InterPro" id="IPR011515">
    <property type="entry name" value="Shugoshin_C"/>
</dbReference>
<feature type="compositionally biased region" description="Acidic residues" evidence="4">
    <location>
        <begin position="846"/>
        <end position="855"/>
    </location>
</feature>
<feature type="region of interest" description="Disordered" evidence="4">
    <location>
        <begin position="219"/>
        <end position="295"/>
    </location>
</feature>
<feature type="compositionally biased region" description="Basic residues" evidence="4">
    <location>
        <begin position="934"/>
        <end position="943"/>
    </location>
</feature>
<evidence type="ECO:0000313" key="7">
    <source>
        <dbReference type="Proteomes" id="UP000838412"/>
    </source>
</evidence>